<evidence type="ECO:0000313" key="13">
    <source>
        <dbReference type="EMBL" id="TYO97049.1"/>
    </source>
</evidence>
<dbReference type="InterPro" id="IPR045865">
    <property type="entry name" value="ACT-like_dom_sf"/>
</dbReference>
<dbReference type="EC" id="1.1.1.95" evidence="11"/>
<name>A0A5S4ZWC8_9FIRM</name>
<dbReference type="UniPathway" id="UPA00135">
    <property type="reaction ID" value="UER00196"/>
</dbReference>
<dbReference type="GO" id="GO:0006564">
    <property type="term" value="P:L-serine biosynthetic process"/>
    <property type="evidence" value="ECO:0007669"/>
    <property type="project" value="UniProtKB-UniRule"/>
</dbReference>
<evidence type="ECO:0000259" key="12">
    <source>
        <dbReference type="PROSITE" id="PS51671"/>
    </source>
</evidence>
<dbReference type="FunFam" id="3.30.70.260:FF:000008">
    <property type="entry name" value="D-3-phosphoglycerate dehydrogenase, chloroplastic"/>
    <property type="match status" value="1"/>
</dbReference>
<evidence type="ECO:0000256" key="4">
    <source>
        <dbReference type="ARBA" id="ARBA00021582"/>
    </source>
</evidence>
<dbReference type="Proteomes" id="UP000323166">
    <property type="component" value="Unassembled WGS sequence"/>
</dbReference>
<dbReference type="InterPro" id="IPR045626">
    <property type="entry name" value="PGDH_ASB_dom"/>
</dbReference>
<dbReference type="AlphaFoldDB" id="A0A5S4ZWC8"/>
<evidence type="ECO:0000256" key="3">
    <source>
        <dbReference type="ARBA" id="ARBA00005854"/>
    </source>
</evidence>
<organism evidence="13 14">
    <name type="scientific">Desulfallas thermosapovorans DSM 6562</name>
    <dbReference type="NCBI Taxonomy" id="1121431"/>
    <lineage>
        <taxon>Bacteria</taxon>
        <taxon>Bacillati</taxon>
        <taxon>Bacillota</taxon>
        <taxon>Clostridia</taxon>
        <taxon>Eubacteriales</taxon>
        <taxon>Desulfallaceae</taxon>
        <taxon>Desulfallas</taxon>
    </lineage>
</organism>
<evidence type="ECO:0000256" key="2">
    <source>
        <dbReference type="ARBA" id="ARBA00005216"/>
    </source>
</evidence>
<evidence type="ECO:0000256" key="6">
    <source>
        <dbReference type="ARBA" id="ARBA00023002"/>
    </source>
</evidence>
<dbReference type="Pfam" id="PF19304">
    <property type="entry name" value="PGDH_inter"/>
    <property type="match status" value="1"/>
</dbReference>
<comment type="caution">
    <text evidence="13">The sequence shown here is derived from an EMBL/GenBank/DDBJ whole genome shotgun (WGS) entry which is preliminary data.</text>
</comment>
<dbReference type="SUPFAM" id="SSF51735">
    <property type="entry name" value="NAD(P)-binding Rossmann-fold domains"/>
    <property type="match status" value="1"/>
</dbReference>
<evidence type="ECO:0000256" key="9">
    <source>
        <dbReference type="ARBA" id="ARBA00048126"/>
    </source>
</evidence>
<dbReference type="PROSITE" id="PS00065">
    <property type="entry name" value="D_2_HYDROXYACID_DH_1"/>
    <property type="match status" value="1"/>
</dbReference>
<comment type="catalytic activity">
    <reaction evidence="9">
        <text>(R)-2-hydroxyglutarate + NAD(+) = 2-oxoglutarate + NADH + H(+)</text>
        <dbReference type="Rhea" id="RHEA:49612"/>
        <dbReference type="ChEBI" id="CHEBI:15378"/>
        <dbReference type="ChEBI" id="CHEBI:15801"/>
        <dbReference type="ChEBI" id="CHEBI:16810"/>
        <dbReference type="ChEBI" id="CHEBI:57540"/>
        <dbReference type="ChEBI" id="CHEBI:57945"/>
        <dbReference type="EC" id="1.1.1.399"/>
    </reaction>
</comment>
<dbReference type="EMBL" id="VNHM01000003">
    <property type="protein sequence ID" value="TYO97049.1"/>
    <property type="molecule type" value="Genomic_DNA"/>
</dbReference>
<dbReference type="Pfam" id="PF02826">
    <property type="entry name" value="2-Hacid_dh_C"/>
    <property type="match status" value="1"/>
</dbReference>
<dbReference type="InterPro" id="IPR036291">
    <property type="entry name" value="NAD(P)-bd_dom_sf"/>
</dbReference>
<comment type="function">
    <text evidence="1">Catalyzes the reversible oxidation of 3-phospho-D-glycerate to 3-phosphonooxypyruvate, the first step of the phosphorylated L-serine biosynthesis pathway. Also catalyzes the reversible oxidation of 2-hydroxyglutarate to 2-oxoglutarate.</text>
</comment>
<dbReference type="InterPro" id="IPR006139">
    <property type="entry name" value="D-isomer_2_OHA_DH_cat_dom"/>
</dbReference>
<evidence type="ECO:0000256" key="1">
    <source>
        <dbReference type="ARBA" id="ARBA00003800"/>
    </source>
</evidence>
<dbReference type="PROSITE" id="PS00671">
    <property type="entry name" value="D_2_HYDROXYACID_DH_3"/>
    <property type="match status" value="1"/>
</dbReference>
<accession>A0A5S4ZWC8</accession>
<dbReference type="InterPro" id="IPR050857">
    <property type="entry name" value="D-2-hydroxyacid_DH"/>
</dbReference>
<evidence type="ECO:0000256" key="8">
    <source>
        <dbReference type="ARBA" id="ARBA00023299"/>
    </source>
</evidence>
<dbReference type="InterPro" id="IPR029752">
    <property type="entry name" value="D-isomer_DH_CS1"/>
</dbReference>
<dbReference type="FunFam" id="3.40.50.720:FF:000021">
    <property type="entry name" value="D-3-phosphoglycerate dehydrogenase"/>
    <property type="match status" value="1"/>
</dbReference>
<feature type="domain" description="ACT" evidence="12">
    <location>
        <begin position="457"/>
        <end position="529"/>
    </location>
</feature>
<evidence type="ECO:0000256" key="11">
    <source>
        <dbReference type="RuleBase" id="RU363003"/>
    </source>
</evidence>
<evidence type="ECO:0000256" key="10">
    <source>
        <dbReference type="ARBA" id="ARBA00048731"/>
    </source>
</evidence>
<dbReference type="InterPro" id="IPR029009">
    <property type="entry name" value="ASB_dom_sf"/>
</dbReference>
<dbReference type="GO" id="GO:0004617">
    <property type="term" value="F:phosphoglycerate dehydrogenase activity"/>
    <property type="evidence" value="ECO:0007669"/>
    <property type="project" value="UniProtKB-UniRule"/>
</dbReference>
<dbReference type="GO" id="GO:0051287">
    <property type="term" value="F:NAD binding"/>
    <property type="evidence" value="ECO:0007669"/>
    <property type="project" value="UniProtKB-UniRule"/>
</dbReference>
<dbReference type="InterPro" id="IPR006236">
    <property type="entry name" value="PGDH"/>
</dbReference>
<gene>
    <name evidence="13" type="ORF">LX24_00866</name>
</gene>
<keyword evidence="8 11" id="KW-0718">Serine biosynthesis</keyword>
<reference evidence="13 14" key="1">
    <citation type="submission" date="2019-07" db="EMBL/GenBank/DDBJ databases">
        <title>Genomic Encyclopedia of Type Strains, Phase I: the one thousand microbial genomes (KMG-I) project.</title>
        <authorList>
            <person name="Kyrpides N."/>
        </authorList>
    </citation>
    <scope>NUCLEOTIDE SEQUENCE [LARGE SCALE GENOMIC DNA]</scope>
    <source>
        <strain evidence="13 14">DSM 6562</strain>
    </source>
</reference>
<sequence>MAKYKVLAMDNVSQKGLEPLYQDPDIEVVIGSKMTEDELVAVIGEYDAMIVRSATKVTPRILENAPKLKVVGRAGVGVDNIDLNAATQHGVLVVNAPDGNTIAAAEHTVAMMLALARNIPQAVAKMKNGVWDKKAFLGVELRGKTLGVIGLGRIGSAVARRAQAMEMDIVAYDPYISAEKAESMGVKLVTLEELLPVADFITVHMPKTKETYHMLDDKAFAAMKDGVRVINCARGGIVDEEALYKYMQSGKVAGAALDVFEKEPNTDSPLLELNNFIATPHLGASTAEAQINVAVDVAEEIVDALKDKVVRNTVNVPSVKPEVMSKIKPYLKLAEKLGKFQAQLVEGRVNKLEITYNGDLAGADVKPITTAVVKGFLDPILQESVNFINAQLLAKNRGISVVQTVNGRAEGYASLITVKVVSDKGEKTLSGTLFQENDPRIVMVDGYRVDAVPEGYMLYVPHMDKPRIIGPVGMLIGEHHINIAGMQVGRKEIGGKAVMMLSVDAPVPDETIKAIAEIDGVLDVKFVSL</sequence>
<dbReference type="PROSITE" id="PS00670">
    <property type="entry name" value="D_2_HYDROXYACID_DH_2"/>
    <property type="match status" value="1"/>
</dbReference>
<dbReference type="CDD" id="cd04902">
    <property type="entry name" value="ACT_3PGDH-xct"/>
    <property type="match status" value="1"/>
</dbReference>
<comment type="catalytic activity">
    <reaction evidence="10 11">
        <text>(2R)-3-phosphoglycerate + NAD(+) = 3-phosphooxypyruvate + NADH + H(+)</text>
        <dbReference type="Rhea" id="RHEA:12641"/>
        <dbReference type="ChEBI" id="CHEBI:15378"/>
        <dbReference type="ChEBI" id="CHEBI:18110"/>
        <dbReference type="ChEBI" id="CHEBI:57540"/>
        <dbReference type="ChEBI" id="CHEBI:57945"/>
        <dbReference type="ChEBI" id="CHEBI:58272"/>
        <dbReference type="EC" id="1.1.1.95"/>
    </reaction>
</comment>
<comment type="pathway">
    <text evidence="2 11">Amino-acid biosynthesis; L-serine biosynthesis; L-serine from 3-phospho-D-glycerate: step 1/3.</text>
</comment>
<dbReference type="CDD" id="cd12173">
    <property type="entry name" value="PGDH_4"/>
    <property type="match status" value="1"/>
</dbReference>
<dbReference type="Pfam" id="PF00389">
    <property type="entry name" value="2-Hacid_dh"/>
    <property type="match status" value="1"/>
</dbReference>
<dbReference type="Gene3D" id="3.30.70.260">
    <property type="match status" value="1"/>
</dbReference>
<dbReference type="PROSITE" id="PS51671">
    <property type="entry name" value="ACT"/>
    <property type="match status" value="1"/>
</dbReference>
<keyword evidence="5 11" id="KW-0028">Amino-acid biosynthesis</keyword>
<dbReference type="NCBIfam" id="TIGR01327">
    <property type="entry name" value="PGDH"/>
    <property type="match status" value="1"/>
</dbReference>
<dbReference type="PANTHER" id="PTHR42789">
    <property type="entry name" value="D-ISOMER SPECIFIC 2-HYDROXYACID DEHYDROGENASE FAMILY PROTEIN (AFU_ORTHOLOGUE AFUA_6G10090)"/>
    <property type="match status" value="1"/>
</dbReference>
<dbReference type="SUPFAM" id="SSF55021">
    <property type="entry name" value="ACT-like"/>
    <property type="match status" value="1"/>
</dbReference>
<dbReference type="InterPro" id="IPR029753">
    <property type="entry name" value="D-isomer_DH_CS"/>
</dbReference>
<evidence type="ECO:0000256" key="5">
    <source>
        <dbReference type="ARBA" id="ARBA00022605"/>
    </source>
</evidence>
<keyword evidence="14" id="KW-1185">Reference proteome</keyword>
<dbReference type="Pfam" id="PF01842">
    <property type="entry name" value="ACT"/>
    <property type="match status" value="1"/>
</dbReference>
<dbReference type="RefSeq" id="WP_166510899.1">
    <property type="nucleotide sequence ID" value="NZ_VNHM01000003.1"/>
</dbReference>
<keyword evidence="6 11" id="KW-0560">Oxidoreductase</keyword>
<dbReference type="Gene3D" id="3.30.1330.90">
    <property type="entry name" value="D-3-phosphoglycerate dehydrogenase, domain 3"/>
    <property type="match status" value="1"/>
</dbReference>
<dbReference type="Gene3D" id="3.40.50.720">
    <property type="entry name" value="NAD(P)-binding Rossmann-like Domain"/>
    <property type="match status" value="2"/>
</dbReference>
<dbReference type="PANTHER" id="PTHR42789:SF1">
    <property type="entry name" value="D-ISOMER SPECIFIC 2-HYDROXYACID DEHYDROGENASE FAMILY PROTEIN (AFU_ORTHOLOGUE AFUA_6G10090)"/>
    <property type="match status" value="1"/>
</dbReference>
<dbReference type="InterPro" id="IPR002912">
    <property type="entry name" value="ACT_dom"/>
</dbReference>
<comment type="similarity">
    <text evidence="3 11">Belongs to the D-isomer specific 2-hydroxyacid dehydrogenase family.</text>
</comment>
<keyword evidence="7 11" id="KW-0520">NAD</keyword>
<dbReference type="SUPFAM" id="SSF143548">
    <property type="entry name" value="Serine metabolism enzymes domain"/>
    <property type="match status" value="1"/>
</dbReference>
<dbReference type="FunFam" id="3.30.1330.90:FF:000003">
    <property type="entry name" value="D-3-phosphoglycerate dehydrogenase"/>
    <property type="match status" value="1"/>
</dbReference>
<evidence type="ECO:0000256" key="7">
    <source>
        <dbReference type="ARBA" id="ARBA00023027"/>
    </source>
</evidence>
<dbReference type="SUPFAM" id="SSF52283">
    <property type="entry name" value="Formate/glycerate dehydrogenase catalytic domain-like"/>
    <property type="match status" value="1"/>
</dbReference>
<dbReference type="InterPro" id="IPR006140">
    <property type="entry name" value="D-isomer_DH_NAD-bd"/>
</dbReference>
<evidence type="ECO:0000313" key="14">
    <source>
        <dbReference type="Proteomes" id="UP000323166"/>
    </source>
</evidence>
<proteinExistence type="inferred from homology"/>
<protein>
    <recommendedName>
        <fullName evidence="4 11">D-3-phosphoglycerate dehydrogenase</fullName>
        <ecNumber evidence="11">1.1.1.95</ecNumber>
    </recommendedName>
</protein>